<dbReference type="GO" id="GO:0004462">
    <property type="term" value="F:lactoylglutathione lyase activity"/>
    <property type="evidence" value="ECO:0007669"/>
    <property type="project" value="InterPro"/>
</dbReference>
<evidence type="ECO:0000259" key="2">
    <source>
        <dbReference type="PROSITE" id="PS51819"/>
    </source>
</evidence>
<keyword evidence="1" id="KW-0479">Metal-binding</keyword>
<dbReference type="InterPro" id="IPR037523">
    <property type="entry name" value="VOC_core"/>
</dbReference>
<dbReference type="RefSeq" id="WP_179843676.1">
    <property type="nucleotide sequence ID" value="NZ_JACCBA010000001.1"/>
</dbReference>
<dbReference type="EMBL" id="JACCBA010000001">
    <property type="protein sequence ID" value="NYD46416.1"/>
    <property type="molecule type" value="Genomic_DNA"/>
</dbReference>
<feature type="domain" description="VOC" evidence="2">
    <location>
        <begin position="10"/>
        <end position="134"/>
    </location>
</feature>
<protein>
    <submittedName>
        <fullName evidence="3">Catechol-2,3-dioxygenase</fullName>
    </submittedName>
</protein>
<dbReference type="InterPro" id="IPR029068">
    <property type="entry name" value="Glyas_Bleomycin-R_OHBP_Dase"/>
</dbReference>
<reference evidence="3 4" key="1">
    <citation type="submission" date="2020-07" db="EMBL/GenBank/DDBJ databases">
        <title>Sequencing the genomes of 1000 actinobacteria strains.</title>
        <authorList>
            <person name="Klenk H.-P."/>
        </authorList>
    </citation>
    <scope>NUCLEOTIDE SEQUENCE [LARGE SCALE GENOMIC DNA]</scope>
    <source>
        <strain evidence="3 4">DSM 40398</strain>
    </source>
</reference>
<comment type="caution">
    <text evidence="3">The sequence shown here is derived from an EMBL/GenBank/DDBJ whole genome shotgun (WGS) entry which is preliminary data.</text>
</comment>
<dbReference type="CDD" id="cd06587">
    <property type="entry name" value="VOC"/>
    <property type="match status" value="1"/>
</dbReference>
<dbReference type="PANTHER" id="PTHR36113">
    <property type="entry name" value="LYASE, PUTATIVE-RELATED-RELATED"/>
    <property type="match status" value="1"/>
</dbReference>
<keyword evidence="3" id="KW-0223">Dioxygenase</keyword>
<organism evidence="3 4">
    <name type="scientific">Actinomadura luteofluorescens</name>
    <dbReference type="NCBI Taxonomy" id="46163"/>
    <lineage>
        <taxon>Bacteria</taxon>
        <taxon>Bacillati</taxon>
        <taxon>Actinomycetota</taxon>
        <taxon>Actinomycetes</taxon>
        <taxon>Streptosporangiales</taxon>
        <taxon>Thermomonosporaceae</taxon>
        <taxon>Actinomadura</taxon>
    </lineage>
</organism>
<evidence type="ECO:0000256" key="1">
    <source>
        <dbReference type="ARBA" id="ARBA00022723"/>
    </source>
</evidence>
<dbReference type="SUPFAM" id="SSF54593">
    <property type="entry name" value="Glyoxalase/Bleomycin resistance protein/Dihydroxybiphenyl dioxygenase"/>
    <property type="match status" value="1"/>
</dbReference>
<sequence length="153" mass="16514">METVAIKTLQTGHVGLNVTDLDRSLPFYLRVFGFEVQAEGHEPGRRWAFLGRDGRLVLTLWEQSDTVFATRSAGLHHLSFQVESIEEVKAAEQVLRELDATFAHDGVVPHGEGVSSGGIFFTDPDGTRLEIYAPAGADTAPAPSGAAPTCGFF</sequence>
<dbReference type="AlphaFoldDB" id="A0A7Y9JFD7"/>
<dbReference type="GO" id="GO:0051213">
    <property type="term" value="F:dioxygenase activity"/>
    <property type="evidence" value="ECO:0007669"/>
    <property type="project" value="UniProtKB-KW"/>
</dbReference>
<keyword evidence="3" id="KW-0560">Oxidoreductase</keyword>
<evidence type="ECO:0000313" key="4">
    <source>
        <dbReference type="Proteomes" id="UP000529783"/>
    </source>
</evidence>
<dbReference type="InterPro" id="IPR004360">
    <property type="entry name" value="Glyas_Fos-R_dOase_dom"/>
</dbReference>
<accession>A0A7Y9JFD7</accession>
<dbReference type="Pfam" id="PF00903">
    <property type="entry name" value="Glyoxalase"/>
    <property type="match status" value="1"/>
</dbReference>
<keyword evidence="4" id="KW-1185">Reference proteome</keyword>
<dbReference type="PROSITE" id="PS51819">
    <property type="entry name" value="VOC"/>
    <property type="match status" value="1"/>
</dbReference>
<proteinExistence type="predicted"/>
<gene>
    <name evidence="3" type="ORF">BJY14_002399</name>
</gene>
<dbReference type="InterPro" id="IPR051332">
    <property type="entry name" value="Fosfomycin_Res_Enzymes"/>
</dbReference>
<dbReference type="PROSITE" id="PS00934">
    <property type="entry name" value="GLYOXALASE_I_1"/>
    <property type="match status" value="1"/>
</dbReference>
<evidence type="ECO:0000313" key="3">
    <source>
        <dbReference type="EMBL" id="NYD46416.1"/>
    </source>
</evidence>
<name>A0A7Y9JFD7_9ACTN</name>
<dbReference type="Proteomes" id="UP000529783">
    <property type="component" value="Unassembled WGS sequence"/>
</dbReference>
<dbReference type="GO" id="GO:0046872">
    <property type="term" value="F:metal ion binding"/>
    <property type="evidence" value="ECO:0007669"/>
    <property type="project" value="UniProtKB-KW"/>
</dbReference>
<dbReference type="PANTHER" id="PTHR36113:SF1">
    <property type="entry name" value="GLYOXALASE_BLEOMYCIN RESISTANCE PROTEIN_DIOXYGENASE"/>
    <property type="match status" value="1"/>
</dbReference>
<dbReference type="InterPro" id="IPR018146">
    <property type="entry name" value="Glyoxalase_1_CS"/>
</dbReference>
<dbReference type="Gene3D" id="3.10.180.10">
    <property type="entry name" value="2,3-Dihydroxybiphenyl 1,2-Dioxygenase, domain 1"/>
    <property type="match status" value="1"/>
</dbReference>